<protein>
    <submittedName>
        <fullName evidence="2">Hemagglutinin</fullName>
    </submittedName>
</protein>
<dbReference type="EMBL" id="JAKKUT010000008">
    <property type="protein sequence ID" value="MDG2992117.1"/>
    <property type="molecule type" value="Genomic_DNA"/>
</dbReference>
<accession>A0ABT6F2R1</accession>
<evidence type="ECO:0000313" key="3">
    <source>
        <dbReference type="Proteomes" id="UP001154265"/>
    </source>
</evidence>
<reference evidence="2" key="2">
    <citation type="submission" date="2022-01" db="EMBL/GenBank/DDBJ databases">
        <authorList>
            <person name="Zivanovic Y."/>
            <person name="Moreira D."/>
            <person name="Lopez-Garcia P."/>
        </authorList>
    </citation>
    <scope>NUCLEOTIDE SEQUENCE</scope>
    <source>
        <strain evidence="2">G9</strain>
    </source>
</reference>
<evidence type="ECO:0000256" key="1">
    <source>
        <dbReference type="SAM" id="Phobius"/>
    </source>
</evidence>
<dbReference type="RefSeq" id="WP_277868043.1">
    <property type="nucleotide sequence ID" value="NZ_JAKKUT010000008.1"/>
</dbReference>
<proteinExistence type="predicted"/>
<name>A0ABT6F2R1_9SYNE</name>
<sequence>MSEPITASEARQILDGIQSMQGDIRAMQSDIQALTLEVRTNQATTNEKFNTVQAEINAVRTELKGEIKAVDDKLSAKIQAIDDKVTDLSDRQKVVDSRLWAFIVGLVTLVGGGVIKVFWFSRA</sequence>
<keyword evidence="1" id="KW-1133">Transmembrane helix</keyword>
<dbReference type="Gene3D" id="1.20.1170.10">
    <property type="match status" value="1"/>
</dbReference>
<keyword evidence="3" id="KW-1185">Reference proteome</keyword>
<keyword evidence="1" id="KW-0472">Membrane</keyword>
<organism evidence="2 3">
    <name type="scientific">Candidatus Synechococcus calcipolaris G9</name>
    <dbReference type="NCBI Taxonomy" id="1497997"/>
    <lineage>
        <taxon>Bacteria</taxon>
        <taxon>Bacillati</taxon>
        <taxon>Cyanobacteriota</taxon>
        <taxon>Cyanophyceae</taxon>
        <taxon>Synechococcales</taxon>
        <taxon>Synechococcaceae</taxon>
        <taxon>Synechococcus</taxon>
    </lineage>
</organism>
<evidence type="ECO:0000313" key="2">
    <source>
        <dbReference type="EMBL" id="MDG2992117.1"/>
    </source>
</evidence>
<dbReference type="Proteomes" id="UP001154265">
    <property type="component" value="Unassembled WGS sequence"/>
</dbReference>
<comment type="caution">
    <text evidence="2">The sequence shown here is derived from an EMBL/GenBank/DDBJ whole genome shotgun (WGS) entry which is preliminary data.</text>
</comment>
<reference evidence="2" key="1">
    <citation type="journal article" date="2022" name="Genome Biol. Evol.">
        <title>A New Gene Family Diagnostic for Intracellular Biomineralization of Amorphous Ca Carbonates by Cyanobacteria.</title>
        <authorList>
            <person name="Benzerara K."/>
            <person name="Duprat E."/>
            <person name="Bitard-Feildel T."/>
            <person name="Caumes G."/>
            <person name="Cassier-Chauvat C."/>
            <person name="Chauvat F."/>
            <person name="Dezi M."/>
            <person name="Diop S.I."/>
            <person name="Gaschignard G."/>
            <person name="Gorgen S."/>
            <person name="Gugger M."/>
            <person name="Lopez-Garcia P."/>
            <person name="Millet M."/>
            <person name="Skouri-Panet F."/>
            <person name="Moreira D."/>
            <person name="Callebaut I."/>
        </authorList>
    </citation>
    <scope>NUCLEOTIDE SEQUENCE</scope>
    <source>
        <strain evidence="2">G9</strain>
    </source>
</reference>
<dbReference type="SUPFAM" id="SSF58100">
    <property type="entry name" value="Bacterial hemolysins"/>
    <property type="match status" value="1"/>
</dbReference>
<keyword evidence="1" id="KW-0812">Transmembrane</keyword>
<feature type="transmembrane region" description="Helical" evidence="1">
    <location>
        <begin position="99"/>
        <end position="120"/>
    </location>
</feature>
<gene>
    <name evidence="2" type="ORF">L3556_14430</name>
</gene>